<name>A0ABY6NXM0_9NOCA</name>
<evidence type="ECO:0000313" key="3">
    <source>
        <dbReference type="Proteomes" id="UP001164965"/>
    </source>
</evidence>
<keyword evidence="1" id="KW-0812">Transmembrane</keyword>
<dbReference type="RefSeq" id="WP_265381836.1">
    <property type="nucleotide sequence ID" value="NZ_CP110615.1"/>
</dbReference>
<organism evidence="2 3">
    <name type="scientific">Rhodococcus antarcticus</name>
    <dbReference type="NCBI Taxonomy" id="2987751"/>
    <lineage>
        <taxon>Bacteria</taxon>
        <taxon>Bacillati</taxon>
        <taxon>Actinomycetota</taxon>
        <taxon>Actinomycetes</taxon>
        <taxon>Mycobacteriales</taxon>
        <taxon>Nocardiaceae</taxon>
        <taxon>Rhodococcus</taxon>
    </lineage>
</organism>
<protein>
    <submittedName>
        <fullName evidence="2">Uncharacterized protein</fullName>
    </submittedName>
</protein>
<gene>
    <name evidence="2" type="ORF">RHODO2019_10975</name>
</gene>
<keyword evidence="1" id="KW-1133">Transmembrane helix</keyword>
<evidence type="ECO:0000256" key="1">
    <source>
        <dbReference type="SAM" id="Phobius"/>
    </source>
</evidence>
<accession>A0ABY6NXM0</accession>
<reference evidence="2" key="1">
    <citation type="submission" date="2022-10" db="EMBL/GenBank/DDBJ databases">
        <title>Rhodococcus sp.75.</title>
        <authorList>
            <person name="Sun M."/>
        </authorList>
    </citation>
    <scope>NUCLEOTIDE SEQUENCE</scope>
    <source>
        <strain evidence="2">75</strain>
    </source>
</reference>
<proteinExistence type="predicted"/>
<dbReference type="Proteomes" id="UP001164965">
    <property type="component" value="Chromosome"/>
</dbReference>
<keyword evidence="1" id="KW-0472">Membrane</keyword>
<dbReference type="EMBL" id="CP110615">
    <property type="protein sequence ID" value="UZJ23728.1"/>
    <property type="molecule type" value="Genomic_DNA"/>
</dbReference>
<keyword evidence="3" id="KW-1185">Reference proteome</keyword>
<evidence type="ECO:0000313" key="2">
    <source>
        <dbReference type="EMBL" id="UZJ23728.1"/>
    </source>
</evidence>
<feature type="transmembrane region" description="Helical" evidence="1">
    <location>
        <begin position="9"/>
        <end position="34"/>
    </location>
</feature>
<sequence>MNLTSREPLAIRAAITAAITGLIHVLVVTGVLGIDADSEGAIAGAVDVVGALVLTLWSRASVTPVATLPPDVDEPRNPDAIPASELIARYGSE</sequence>
<feature type="transmembrane region" description="Helical" evidence="1">
    <location>
        <begin position="40"/>
        <end position="57"/>
    </location>
</feature>